<protein>
    <recommendedName>
        <fullName evidence="1">Pvc16 N-terminal domain-containing protein</fullName>
    </recommendedName>
</protein>
<dbReference type="EMBL" id="ATHJ01000059">
    <property type="protein sequence ID" value="EPR43040.1"/>
    <property type="molecule type" value="Genomic_DNA"/>
</dbReference>
<dbReference type="InterPro" id="IPR013783">
    <property type="entry name" value="Ig-like_fold"/>
</dbReference>
<dbReference type="InterPro" id="IPR014756">
    <property type="entry name" value="Ig_E-set"/>
</dbReference>
<dbReference type="InterPro" id="IPR025351">
    <property type="entry name" value="Pvc16_N"/>
</dbReference>
<keyword evidence="3" id="KW-1185">Reference proteome</keyword>
<comment type="caution">
    <text evidence="2">The sequence shown here is derived from an EMBL/GenBank/DDBJ whole genome shotgun (WGS) entry which is preliminary data.</text>
</comment>
<organism evidence="2 3">
    <name type="scientific">Desulfococcus multivorans DSM 2059</name>
    <dbReference type="NCBI Taxonomy" id="1121405"/>
    <lineage>
        <taxon>Bacteria</taxon>
        <taxon>Pseudomonadati</taxon>
        <taxon>Thermodesulfobacteriota</taxon>
        <taxon>Desulfobacteria</taxon>
        <taxon>Desulfobacterales</taxon>
        <taxon>Desulfococcaceae</taxon>
        <taxon>Desulfococcus</taxon>
    </lineage>
</organism>
<name>S7U206_DESML</name>
<dbReference type="OrthoDB" id="527247at2"/>
<dbReference type="Proteomes" id="UP000014977">
    <property type="component" value="Unassembled WGS sequence"/>
</dbReference>
<dbReference type="STRING" id="897.B2D07_13185"/>
<reference evidence="2 3" key="1">
    <citation type="journal article" date="2013" name="Genome Announc.">
        <title>Draft genome sequences for three mercury-methylating, sulfate-reducing bacteria.</title>
        <authorList>
            <person name="Brown S.D."/>
            <person name="Hurt R.A.Jr."/>
            <person name="Gilmour C.C."/>
            <person name="Elias D.A."/>
        </authorList>
    </citation>
    <scope>NUCLEOTIDE SEQUENCE [LARGE SCALE GENOMIC DNA]</scope>
    <source>
        <strain evidence="2 3">DSM 2059</strain>
    </source>
</reference>
<gene>
    <name evidence="2" type="ORF">dsmv_1406</name>
</gene>
<feature type="domain" description="Pvc16 N-terminal" evidence="1">
    <location>
        <begin position="10"/>
        <end position="207"/>
    </location>
</feature>
<accession>S7U206</accession>
<dbReference type="SUPFAM" id="SSF81296">
    <property type="entry name" value="E set domains"/>
    <property type="match status" value="1"/>
</dbReference>
<dbReference type="Gene3D" id="2.60.40.10">
    <property type="entry name" value="Immunoglobulins"/>
    <property type="match status" value="1"/>
</dbReference>
<dbReference type="AlphaFoldDB" id="S7U206"/>
<dbReference type="eggNOG" id="ENOG502ZC8H">
    <property type="taxonomic scope" value="Bacteria"/>
</dbReference>
<evidence type="ECO:0000313" key="2">
    <source>
        <dbReference type="EMBL" id="EPR43040.1"/>
    </source>
</evidence>
<sequence>MSDFRAIAGVSATLRALLRDRMELPAGMAAVPPISIGTPLVPTPQTPEDFQPEAARINLFLFQVKESPYLKNQDLPGRGLSLAYGKPPLSLELHFLLTAYGSQLIGETATDETTAQLLLGSAMRVLHDYPVITSQIQTVREPYGRRILHESLQRADEQVKLCLDPITLEDLTKIWTALTLPYRLSVAYSVSVVRIESQGSRHYPQLVGEGPEAGLGIVAVPLDRPAIESLNVIRLGDPTEHTTPYARVGDTLVIVGRNFGRATEVEINGLRIPVSPESGTRIEVTVPDTAIQGTTIPVEKRLQPGAQPVEVLSRIAHVENFRLRSNRANFMLVPLISAINTTPPRTLRIVGQRLYQIDGNMQTLVGYALFNGDAYDEASPTGIGITLPDVLPLRSTAAFVGAPITQLNDIDSTPEFMISINNNGPHVLTFSSQPTTREEAAIELENRLRGVAAEAMIYKGARVTLLDNRLVIVPGGGAGTVAVQSSGTNNAAAVLGLTIGANRVGYLSGRLAPMPTLTSSTPEIRVEMDSRTFDAGIGPLGGSVKDAAGALQAALQAGPTPAFTGTRVIPVKAQLLILTGGDSPIVFDAGPADDTTVGELHLRRKYAVRVRVNGAESIGGVGSVELPL</sequence>
<proteinExistence type="predicted"/>
<evidence type="ECO:0000313" key="3">
    <source>
        <dbReference type="Proteomes" id="UP000014977"/>
    </source>
</evidence>
<evidence type="ECO:0000259" key="1">
    <source>
        <dbReference type="Pfam" id="PF14065"/>
    </source>
</evidence>
<dbReference type="RefSeq" id="WP_020875753.1">
    <property type="nucleotide sequence ID" value="NZ_ATHJ01000059.1"/>
</dbReference>
<dbReference type="Pfam" id="PF14065">
    <property type="entry name" value="Pvc16_N"/>
    <property type="match status" value="1"/>
</dbReference>